<protein>
    <submittedName>
        <fullName evidence="2">Uncharacterized protein</fullName>
    </submittedName>
</protein>
<dbReference type="Proteomes" id="UP000314294">
    <property type="component" value="Unassembled WGS sequence"/>
</dbReference>
<sequence>MSGITTSLKPNDKIHHIGYTRKHSIHSSCPDLHASSGCRSSRVHRLDVTGGAASHHEAPAHSITDNLRSSEKT</sequence>
<feature type="region of interest" description="Disordered" evidence="1">
    <location>
        <begin position="48"/>
        <end position="73"/>
    </location>
</feature>
<evidence type="ECO:0000256" key="1">
    <source>
        <dbReference type="SAM" id="MobiDB-lite"/>
    </source>
</evidence>
<reference evidence="2 3" key="1">
    <citation type="submission" date="2019-03" db="EMBL/GenBank/DDBJ databases">
        <title>First draft genome of Liparis tanakae, snailfish: a comprehensive survey of snailfish specific genes.</title>
        <authorList>
            <person name="Kim W."/>
            <person name="Song I."/>
            <person name="Jeong J.-H."/>
            <person name="Kim D."/>
            <person name="Kim S."/>
            <person name="Ryu S."/>
            <person name="Song J.Y."/>
            <person name="Lee S.K."/>
        </authorList>
    </citation>
    <scope>NUCLEOTIDE SEQUENCE [LARGE SCALE GENOMIC DNA]</scope>
    <source>
        <tissue evidence="2">Muscle</tissue>
    </source>
</reference>
<gene>
    <name evidence="2" type="ORF">EYF80_037644</name>
</gene>
<accession>A0A4Z2GHL7</accession>
<proteinExistence type="predicted"/>
<dbReference type="EMBL" id="SRLO01000557">
    <property type="protein sequence ID" value="TNN52162.1"/>
    <property type="molecule type" value="Genomic_DNA"/>
</dbReference>
<keyword evidence="3" id="KW-1185">Reference proteome</keyword>
<name>A0A4Z2GHL7_9TELE</name>
<comment type="caution">
    <text evidence="2">The sequence shown here is derived from an EMBL/GenBank/DDBJ whole genome shotgun (WGS) entry which is preliminary data.</text>
</comment>
<dbReference type="AlphaFoldDB" id="A0A4Z2GHL7"/>
<evidence type="ECO:0000313" key="3">
    <source>
        <dbReference type="Proteomes" id="UP000314294"/>
    </source>
</evidence>
<evidence type="ECO:0000313" key="2">
    <source>
        <dbReference type="EMBL" id="TNN52162.1"/>
    </source>
</evidence>
<organism evidence="2 3">
    <name type="scientific">Liparis tanakae</name>
    <name type="common">Tanaka's snailfish</name>
    <dbReference type="NCBI Taxonomy" id="230148"/>
    <lineage>
        <taxon>Eukaryota</taxon>
        <taxon>Metazoa</taxon>
        <taxon>Chordata</taxon>
        <taxon>Craniata</taxon>
        <taxon>Vertebrata</taxon>
        <taxon>Euteleostomi</taxon>
        <taxon>Actinopterygii</taxon>
        <taxon>Neopterygii</taxon>
        <taxon>Teleostei</taxon>
        <taxon>Neoteleostei</taxon>
        <taxon>Acanthomorphata</taxon>
        <taxon>Eupercaria</taxon>
        <taxon>Perciformes</taxon>
        <taxon>Cottioidei</taxon>
        <taxon>Cottales</taxon>
        <taxon>Liparidae</taxon>
        <taxon>Liparis</taxon>
    </lineage>
</organism>